<dbReference type="Proteomes" id="UP000286208">
    <property type="component" value="Unassembled WGS sequence"/>
</dbReference>
<feature type="transmembrane region" description="Helical" evidence="1">
    <location>
        <begin position="89"/>
        <end position="109"/>
    </location>
</feature>
<feature type="transmembrane region" description="Helical" evidence="1">
    <location>
        <begin position="195"/>
        <end position="212"/>
    </location>
</feature>
<feature type="transmembrane region" description="Helical" evidence="1">
    <location>
        <begin position="171"/>
        <end position="189"/>
    </location>
</feature>
<feature type="transmembrane region" description="Helical" evidence="1">
    <location>
        <begin position="350"/>
        <end position="368"/>
    </location>
</feature>
<gene>
    <name evidence="3" type="ORF">EGT67_24360</name>
</gene>
<feature type="transmembrane region" description="Helical" evidence="1">
    <location>
        <begin position="219"/>
        <end position="239"/>
    </location>
</feature>
<dbReference type="NCBIfam" id="NF041480">
    <property type="entry name" value="flag_mot_ctl_ZomB"/>
    <property type="match status" value="1"/>
</dbReference>
<dbReference type="OrthoDB" id="3721873at2"/>
<comment type="caution">
    <text evidence="3">The sequence shown here is derived from an EMBL/GenBank/DDBJ whole genome shotgun (WGS) entry which is preliminary data.</text>
</comment>
<dbReference type="Pfam" id="PF26371">
    <property type="entry name" value="AftB_C"/>
    <property type="match status" value="1"/>
</dbReference>
<keyword evidence="1" id="KW-0812">Transmembrane</keyword>
<name>A0A3S3ACA5_9NOCA</name>
<evidence type="ECO:0000259" key="2">
    <source>
        <dbReference type="Pfam" id="PF26371"/>
    </source>
</evidence>
<dbReference type="InterPro" id="IPR048243">
    <property type="entry name" value="AftB-like"/>
</dbReference>
<protein>
    <recommendedName>
        <fullName evidence="2">Terminal beta-(1-&gt;2)-arabinofuranosyltransferase C-terminal domain-containing protein</fullName>
    </recommendedName>
</protein>
<feature type="transmembrane region" description="Helical" evidence="1">
    <location>
        <begin position="116"/>
        <end position="136"/>
    </location>
</feature>
<feature type="transmembrane region" description="Helical" evidence="1">
    <location>
        <begin position="269"/>
        <end position="287"/>
    </location>
</feature>
<sequence>MEPRTQGARTSRAVFVGGVVLTALLFAWGAWERRWIADDGLIVLRTVRNLLAGNGPVFNAGERVEANTSTLWTYLVYAFGWITQARLEYVVLGLALVLSVSAVVLAMIGTARLYRASFRGGLVLLLPAGAIVYIAVPPARDFATSGLESCLVIFWLALVWLLLVRWAQNPAPSWRSVLLFAFVAGLGPLVRPEMAIVGGLALLLVFLAPIGWKLRTWIVVAAGVAPVAYQIWRMGYYALPYPNTAVSKDAGGAKWSQGFAYLWNLVGPYLLWLPLLLLAVAVAVAWWREPARPANLPERDVDHSIGGVWARFSRRLHSPTAVVVFILGCGLILAIYSIRVGGDFMHGRVLLPALFCFLIPISVIPIRVPSRSEWGRNNATLAFAVSAVAWLATMGWALIAANTVGMPAGAAVGKSGIVDERAFYSLNTGHRHPILAEDYLDYPRMRAMVQAIADTPDGGLVLPTPSFTNWDVVPPPMPIPEGGVGHTVYFLNLGMTSMNVGLDVKVLDQMGLAYPIAAHTERLEGGRIGHDKVLYPDWVVADTGMVPVHPWLPWYLDEDWVAQARVALTCPETVELKESYTGELDWPLFKRNLRNALDYAGYRFDRVPKYEIQRCDLEMPEPQGNR</sequence>
<feature type="transmembrane region" description="Helical" evidence="1">
    <location>
        <begin position="142"/>
        <end position="164"/>
    </location>
</feature>
<keyword evidence="1" id="KW-1133">Transmembrane helix</keyword>
<dbReference type="InterPro" id="IPR058983">
    <property type="entry name" value="AftB_C"/>
</dbReference>
<feature type="transmembrane region" description="Helical" evidence="1">
    <location>
        <begin position="380"/>
        <end position="399"/>
    </location>
</feature>
<feature type="transmembrane region" description="Helical" evidence="1">
    <location>
        <begin position="320"/>
        <end position="338"/>
    </location>
</feature>
<feature type="domain" description="Terminal beta-(1-&gt;2)-arabinofuranosyltransferase C-terminal" evidence="2">
    <location>
        <begin position="485"/>
        <end position="598"/>
    </location>
</feature>
<organism evidence="3 4">
    <name type="scientific">Prescottella agglutinans</name>
    <dbReference type="NCBI Taxonomy" id="1644129"/>
    <lineage>
        <taxon>Bacteria</taxon>
        <taxon>Bacillati</taxon>
        <taxon>Actinomycetota</taxon>
        <taxon>Actinomycetes</taxon>
        <taxon>Mycobacteriales</taxon>
        <taxon>Nocardiaceae</taxon>
        <taxon>Prescottella</taxon>
    </lineage>
</organism>
<accession>A0A3S3ACA5</accession>
<keyword evidence="1" id="KW-0472">Membrane</keyword>
<evidence type="ECO:0000313" key="3">
    <source>
        <dbReference type="EMBL" id="RVW06909.1"/>
    </source>
</evidence>
<proteinExistence type="predicted"/>
<evidence type="ECO:0000313" key="4">
    <source>
        <dbReference type="Proteomes" id="UP000286208"/>
    </source>
</evidence>
<evidence type="ECO:0000256" key="1">
    <source>
        <dbReference type="SAM" id="Phobius"/>
    </source>
</evidence>
<dbReference type="EMBL" id="RKLP01000016">
    <property type="protein sequence ID" value="RVW06909.1"/>
    <property type="molecule type" value="Genomic_DNA"/>
</dbReference>
<dbReference type="RefSeq" id="WP_127918694.1">
    <property type="nucleotide sequence ID" value="NZ_RKLP01000016.1"/>
</dbReference>
<reference evidence="3 4" key="1">
    <citation type="submission" date="2018-11" db="EMBL/GenBank/DDBJ databases">
        <title>Rhodococcus spongicola sp. nov. and Rhodococcus xishaensis sp. nov. from marine sponges.</title>
        <authorList>
            <person name="Li L."/>
            <person name="Lin H.W."/>
        </authorList>
    </citation>
    <scope>NUCLEOTIDE SEQUENCE [LARGE SCALE GENOMIC DNA]</scope>
    <source>
        <strain evidence="3 4">CCTCC AB2014297</strain>
    </source>
</reference>
<dbReference type="AlphaFoldDB" id="A0A3S3ACA5"/>
<keyword evidence="4" id="KW-1185">Reference proteome</keyword>
<feature type="transmembrane region" description="Helical" evidence="1">
    <location>
        <begin position="12"/>
        <end position="31"/>
    </location>
</feature>